<dbReference type="PROSITE" id="PS50994">
    <property type="entry name" value="INTEGRASE"/>
    <property type="match status" value="1"/>
</dbReference>
<dbReference type="InterPro" id="IPR001584">
    <property type="entry name" value="Integrase_cat-core"/>
</dbReference>
<dbReference type="InterPro" id="IPR012337">
    <property type="entry name" value="RNaseH-like_sf"/>
</dbReference>
<name>A0ABS4IE48_9BACI</name>
<feature type="domain" description="Integrase catalytic" evidence="1">
    <location>
        <begin position="1"/>
        <end position="112"/>
    </location>
</feature>
<proteinExistence type="predicted"/>
<sequence length="113" mass="13158">MTTLNEAIKKGDVSNILIHSDQGNQFTSHEYTNYLQSNQMIKSMSRRGNCWDNAPIESFFGRLKEESVRIQKPRTIAQLYKTIEWYMNFYNNKRRQKGLGSKAPTQYQQSSAA</sequence>
<dbReference type="PANTHER" id="PTHR46889:SF4">
    <property type="entry name" value="TRANSPOSASE INSO FOR INSERTION SEQUENCE ELEMENT IS911B-RELATED"/>
    <property type="match status" value="1"/>
</dbReference>
<evidence type="ECO:0000313" key="3">
    <source>
        <dbReference type="Proteomes" id="UP001519345"/>
    </source>
</evidence>
<keyword evidence="3" id="KW-1185">Reference proteome</keyword>
<comment type="caution">
    <text evidence="2">The sequence shown here is derived from an EMBL/GenBank/DDBJ whole genome shotgun (WGS) entry which is preliminary data.</text>
</comment>
<dbReference type="PANTHER" id="PTHR46889">
    <property type="entry name" value="TRANSPOSASE INSF FOR INSERTION SEQUENCE IS3B-RELATED"/>
    <property type="match status" value="1"/>
</dbReference>
<reference evidence="2 3" key="1">
    <citation type="submission" date="2021-03" db="EMBL/GenBank/DDBJ databases">
        <title>Genomic Encyclopedia of Type Strains, Phase IV (KMG-IV): sequencing the most valuable type-strain genomes for metagenomic binning, comparative biology and taxonomic classification.</title>
        <authorList>
            <person name="Goeker M."/>
        </authorList>
    </citation>
    <scope>NUCLEOTIDE SEQUENCE [LARGE SCALE GENOMIC DNA]</scope>
    <source>
        <strain evidence="2 3">DSM 25609</strain>
    </source>
</reference>
<dbReference type="Proteomes" id="UP001519345">
    <property type="component" value="Unassembled WGS sequence"/>
</dbReference>
<dbReference type="Gene3D" id="3.30.420.10">
    <property type="entry name" value="Ribonuclease H-like superfamily/Ribonuclease H"/>
    <property type="match status" value="1"/>
</dbReference>
<dbReference type="EMBL" id="JAGGKX010000005">
    <property type="protein sequence ID" value="MBP1969180.1"/>
    <property type="molecule type" value="Genomic_DNA"/>
</dbReference>
<dbReference type="Pfam" id="PF13683">
    <property type="entry name" value="rve_3"/>
    <property type="match status" value="1"/>
</dbReference>
<evidence type="ECO:0000313" key="2">
    <source>
        <dbReference type="EMBL" id="MBP1969180.1"/>
    </source>
</evidence>
<accession>A0ABS4IE48</accession>
<dbReference type="InterPro" id="IPR036397">
    <property type="entry name" value="RNaseH_sf"/>
</dbReference>
<dbReference type="SUPFAM" id="SSF53098">
    <property type="entry name" value="Ribonuclease H-like"/>
    <property type="match status" value="1"/>
</dbReference>
<gene>
    <name evidence="2" type="ORF">J2Z83_001284</name>
</gene>
<dbReference type="InterPro" id="IPR050900">
    <property type="entry name" value="Transposase_IS3/IS150/IS904"/>
</dbReference>
<evidence type="ECO:0000259" key="1">
    <source>
        <dbReference type="PROSITE" id="PS50994"/>
    </source>
</evidence>
<protein>
    <submittedName>
        <fullName evidence="2">Transposase InsO family protein</fullName>
    </submittedName>
</protein>
<organism evidence="2 3">
    <name type="scientific">Virgibacillus natechei</name>
    <dbReference type="NCBI Taxonomy" id="1216297"/>
    <lineage>
        <taxon>Bacteria</taxon>
        <taxon>Bacillati</taxon>
        <taxon>Bacillota</taxon>
        <taxon>Bacilli</taxon>
        <taxon>Bacillales</taxon>
        <taxon>Bacillaceae</taxon>
        <taxon>Virgibacillus</taxon>
    </lineage>
</organism>